<sequence length="117" mass="13868">MHLVKSYRIFIDEVELEKPTATITCHPFIFSIGLFMGDIQHSFVNSRVEEVAKKYKLKERIETLGSEVKSKILEKYSDRCITKDLIKSIENDLSKIIFTVRTMYPDFDQFYRESRYS</sequence>
<organism evidence="1 2">
    <name type="scientific">Acinetobacter nosocomialis</name>
    <dbReference type="NCBI Taxonomy" id="106654"/>
    <lineage>
        <taxon>Bacteria</taxon>
        <taxon>Pseudomonadati</taxon>
        <taxon>Pseudomonadota</taxon>
        <taxon>Gammaproteobacteria</taxon>
        <taxon>Moraxellales</taxon>
        <taxon>Moraxellaceae</taxon>
        <taxon>Acinetobacter</taxon>
        <taxon>Acinetobacter calcoaceticus/baumannii complex</taxon>
    </lineage>
</organism>
<protein>
    <submittedName>
        <fullName evidence="1">Uncharacterized protein</fullName>
    </submittedName>
</protein>
<proteinExistence type="predicted"/>
<evidence type="ECO:0000313" key="2">
    <source>
        <dbReference type="Proteomes" id="UP000194767"/>
    </source>
</evidence>
<dbReference type="Proteomes" id="UP000194767">
    <property type="component" value="Unassembled WGS sequence"/>
</dbReference>
<name>A0AB36M540_ACINO</name>
<dbReference type="EMBL" id="NGDO01000017">
    <property type="protein sequence ID" value="OTM00231.1"/>
    <property type="molecule type" value="Genomic_DNA"/>
</dbReference>
<gene>
    <name evidence="1" type="ORF">B9X58_03315</name>
</gene>
<reference evidence="1 2" key="1">
    <citation type="submission" date="2017-05" db="EMBL/GenBank/DDBJ databases">
        <authorList>
            <person name="Kreiswirth B."/>
            <person name="Manca C."/>
            <person name="Chen L."/>
            <person name="Evans S."/>
            <person name="Fowler V."/>
            <person name="Patel R."/>
            <person name="Chambers H."/>
            <person name="Bonomo R."/>
            <person name="Paul V."/>
            <person name="Sankar J."/>
            <person name="Gaind R."/>
            <person name="Ray P."/>
            <person name="Gautam V."/>
            <person name="Biswal M."/>
            <person name="Datta S."/>
            <person name="Walia K."/>
            <person name="Adams M."/>
            <person name="Nelson K."/>
            <person name="Sutton G."/>
            <person name="Fouts D."/>
            <person name="Hujer K."/>
            <person name="Hujer A."/>
        </authorList>
    </citation>
    <scope>NUCLEOTIDE SEQUENCE [LARGE SCALE GENOMIC DNA]</scope>
    <source>
        <strain evidence="1 2">PR324</strain>
    </source>
</reference>
<dbReference type="AlphaFoldDB" id="A0AB36M540"/>
<evidence type="ECO:0000313" key="1">
    <source>
        <dbReference type="EMBL" id="OTM00231.1"/>
    </source>
</evidence>
<comment type="caution">
    <text evidence="1">The sequence shown here is derived from an EMBL/GenBank/DDBJ whole genome shotgun (WGS) entry which is preliminary data.</text>
</comment>
<accession>A0AB36M540</accession>